<dbReference type="Pfam" id="PF00692">
    <property type="entry name" value="dUTPase"/>
    <property type="match status" value="1"/>
</dbReference>
<name>A0A3D8J6U8_9HELI</name>
<dbReference type="SUPFAM" id="SSF51283">
    <property type="entry name" value="dUTPase-like"/>
    <property type="match status" value="1"/>
</dbReference>
<dbReference type="InterPro" id="IPR036157">
    <property type="entry name" value="dUTPase-like_sf"/>
</dbReference>
<dbReference type="InterPro" id="IPR033704">
    <property type="entry name" value="dUTPase_trimeric"/>
</dbReference>
<dbReference type="CDD" id="cd07557">
    <property type="entry name" value="trimeric_dUTPase"/>
    <property type="match status" value="1"/>
</dbReference>
<dbReference type="AlphaFoldDB" id="A0A3D8J6U8"/>
<dbReference type="OrthoDB" id="9809956at2"/>
<dbReference type="PANTHER" id="PTHR11241:SF0">
    <property type="entry name" value="DEOXYURIDINE 5'-TRIPHOSPHATE NUCLEOTIDOHYDROLASE"/>
    <property type="match status" value="1"/>
</dbReference>
<feature type="domain" description="dUTPase-like" evidence="6">
    <location>
        <begin position="22"/>
        <end position="151"/>
    </location>
</feature>
<dbReference type="InterPro" id="IPR029054">
    <property type="entry name" value="dUTPase-like"/>
</dbReference>
<dbReference type="GO" id="GO:0000287">
    <property type="term" value="F:magnesium ion binding"/>
    <property type="evidence" value="ECO:0007669"/>
    <property type="project" value="InterPro"/>
</dbReference>
<evidence type="ECO:0000259" key="6">
    <source>
        <dbReference type="Pfam" id="PF00692"/>
    </source>
</evidence>
<gene>
    <name evidence="7" type="ORF">CQA66_02725</name>
</gene>
<dbReference type="Gene3D" id="2.70.40.10">
    <property type="match status" value="1"/>
</dbReference>
<evidence type="ECO:0000256" key="5">
    <source>
        <dbReference type="ARBA" id="ARBA00047686"/>
    </source>
</evidence>
<keyword evidence="4" id="KW-0546">Nucleotide metabolism</keyword>
<organism evidence="7 8">
    <name type="scientific">Helicobacter aurati</name>
    <dbReference type="NCBI Taxonomy" id="137778"/>
    <lineage>
        <taxon>Bacteria</taxon>
        <taxon>Pseudomonadati</taxon>
        <taxon>Campylobacterota</taxon>
        <taxon>Epsilonproteobacteria</taxon>
        <taxon>Campylobacterales</taxon>
        <taxon>Helicobacteraceae</taxon>
        <taxon>Helicobacter</taxon>
    </lineage>
</organism>
<dbReference type="NCBIfam" id="NF001862">
    <property type="entry name" value="PRK00601.1"/>
    <property type="match status" value="1"/>
</dbReference>
<keyword evidence="8" id="KW-1185">Reference proteome</keyword>
<dbReference type="EC" id="3.6.1.23" evidence="2"/>
<evidence type="ECO:0000313" key="7">
    <source>
        <dbReference type="EMBL" id="RDU73152.1"/>
    </source>
</evidence>
<proteinExistence type="inferred from homology"/>
<accession>A0A3D8J6U8</accession>
<keyword evidence="3" id="KW-0378">Hydrolase</keyword>
<evidence type="ECO:0000256" key="1">
    <source>
        <dbReference type="ARBA" id="ARBA00006581"/>
    </source>
</evidence>
<comment type="similarity">
    <text evidence="1">Belongs to the dUTPase family.</text>
</comment>
<dbReference type="EMBL" id="NXLW01000003">
    <property type="protein sequence ID" value="RDU73152.1"/>
    <property type="molecule type" value="Genomic_DNA"/>
</dbReference>
<dbReference type="NCBIfam" id="TIGR00576">
    <property type="entry name" value="dut"/>
    <property type="match status" value="1"/>
</dbReference>
<dbReference type="GO" id="GO:0006226">
    <property type="term" value="P:dUMP biosynthetic process"/>
    <property type="evidence" value="ECO:0007669"/>
    <property type="project" value="InterPro"/>
</dbReference>
<evidence type="ECO:0000313" key="8">
    <source>
        <dbReference type="Proteomes" id="UP000256424"/>
    </source>
</evidence>
<dbReference type="GO" id="GO:0004170">
    <property type="term" value="F:dUTP diphosphatase activity"/>
    <property type="evidence" value="ECO:0007669"/>
    <property type="project" value="UniProtKB-EC"/>
</dbReference>
<comment type="catalytic activity">
    <reaction evidence="5">
        <text>dUTP + H2O = dUMP + diphosphate + H(+)</text>
        <dbReference type="Rhea" id="RHEA:10248"/>
        <dbReference type="ChEBI" id="CHEBI:15377"/>
        <dbReference type="ChEBI" id="CHEBI:15378"/>
        <dbReference type="ChEBI" id="CHEBI:33019"/>
        <dbReference type="ChEBI" id="CHEBI:61555"/>
        <dbReference type="ChEBI" id="CHEBI:246422"/>
        <dbReference type="EC" id="3.6.1.23"/>
    </reaction>
</comment>
<evidence type="ECO:0000256" key="2">
    <source>
        <dbReference type="ARBA" id="ARBA00012379"/>
    </source>
</evidence>
<dbReference type="RefSeq" id="WP_104762699.1">
    <property type="nucleotide sequence ID" value="NZ_FZPM01000006.1"/>
</dbReference>
<protein>
    <recommendedName>
        <fullName evidence="2">dUTP diphosphatase</fullName>
        <ecNumber evidence="2">3.6.1.23</ecNumber>
    </recommendedName>
</protein>
<sequence length="152" mass="16841">MDNDKRLLADEVIVKFCKLDKEAVIPTFGSEEASGFDFYALHSCCIKTNEHALIRTGLSMELPKGYEMQVRPRSGLALRHKITILNSPGTVDSDYRGELLIIIVNFGEDFIIRKGDRIAQGVVQKLPIVKIVEVSTLNSTERGEKGFGSTGI</sequence>
<evidence type="ECO:0000256" key="4">
    <source>
        <dbReference type="ARBA" id="ARBA00023080"/>
    </source>
</evidence>
<dbReference type="Proteomes" id="UP000256424">
    <property type="component" value="Unassembled WGS sequence"/>
</dbReference>
<dbReference type="InterPro" id="IPR008181">
    <property type="entry name" value="dUTPase"/>
</dbReference>
<dbReference type="GO" id="GO:0046081">
    <property type="term" value="P:dUTP catabolic process"/>
    <property type="evidence" value="ECO:0007669"/>
    <property type="project" value="InterPro"/>
</dbReference>
<dbReference type="PANTHER" id="PTHR11241">
    <property type="entry name" value="DEOXYURIDINE 5'-TRIPHOSPHATE NUCLEOTIDOHYDROLASE"/>
    <property type="match status" value="1"/>
</dbReference>
<evidence type="ECO:0000256" key="3">
    <source>
        <dbReference type="ARBA" id="ARBA00022801"/>
    </source>
</evidence>
<reference evidence="7 8" key="1">
    <citation type="submission" date="2018-04" db="EMBL/GenBank/DDBJ databases">
        <title>Novel Campyloabacter and Helicobacter Species and Strains.</title>
        <authorList>
            <person name="Mannion A.J."/>
            <person name="Shen Z."/>
            <person name="Fox J.G."/>
        </authorList>
    </citation>
    <scope>NUCLEOTIDE SEQUENCE [LARGE SCALE GENOMIC DNA]</scope>
    <source>
        <strain evidence="7 8">MIT 97-5075</strain>
    </source>
</reference>
<comment type="caution">
    <text evidence="7">The sequence shown here is derived from an EMBL/GenBank/DDBJ whole genome shotgun (WGS) entry which is preliminary data.</text>
</comment>